<accession>A0ABR9VPW7</accession>
<keyword evidence="2" id="KW-0472">Membrane</keyword>
<proteinExistence type="predicted"/>
<gene>
    <name evidence="3" type="ORF">IQ217_05895</name>
</gene>
<evidence type="ECO:0000313" key="3">
    <source>
        <dbReference type="EMBL" id="MBE9253400.1"/>
    </source>
</evidence>
<evidence type="ECO:0000256" key="2">
    <source>
        <dbReference type="SAM" id="Phobius"/>
    </source>
</evidence>
<dbReference type="EMBL" id="JADEVV010000012">
    <property type="protein sequence ID" value="MBE9253400.1"/>
    <property type="molecule type" value="Genomic_DNA"/>
</dbReference>
<evidence type="ECO:0000313" key="4">
    <source>
        <dbReference type="Proteomes" id="UP000658720"/>
    </source>
</evidence>
<reference evidence="3 4" key="1">
    <citation type="submission" date="2020-10" db="EMBL/GenBank/DDBJ databases">
        <authorList>
            <person name="Castelo-Branco R."/>
            <person name="Eusebio N."/>
            <person name="Adriana R."/>
            <person name="Vieira A."/>
            <person name="Brugerolle De Fraissinette N."/>
            <person name="Rezende De Castro R."/>
            <person name="Schneider M.P."/>
            <person name="Vasconcelos V."/>
            <person name="Leao P.N."/>
        </authorList>
    </citation>
    <scope>NUCLEOTIDE SEQUENCE [LARGE SCALE GENOMIC DNA]</scope>
    <source>
        <strain evidence="3 4">LEGE 00031</strain>
    </source>
</reference>
<feature type="transmembrane region" description="Helical" evidence="2">
    <location>
        <begin position="12"/>
        <end position="30"/>
    </location>
</feature>
<keyword evidence="2" id="KW-1133">Transmembrane helix</keyword>
<feature type="compositionally biased region" description="Basic and acidic residues" evidence="1">
    <location>
        <begin position="60"/>
        <end position="73"/>
    </location>
</feature>
<keyword evidence="2" id="KW-0812">Transmembrane</keyword>
<comment type="caution">
    <text evidence="3">The sequence shown here is derived from an EMBL/GenBank/DDBJ whole genome shotgun (WGS) entry which is preliminary data.</text>
</comment>
<sequence length="73" mass="8168">MASLFKILRSLAIPAVIAGLAFISIGDMFLPDPWASYSKNTREQINQKLLGAAPKPKIKKPSEMREKQLEQLK</sequence>
<dbReference type="Proteomes" id="UP000658720">
    <property type="component" value="Unassembled WGS sequence"/>
</dbReference>
<evidence type="ECO:0000256" key="1">
    <source>
        <dbReference type="SAM" id="MobiDB-lite"/>
    </source>
</evidence>
<organism evidence="3 4">
    <name type="scientific">Synechocystis salina LEGE 00031</name>
    <dbReference type="NCBI Taxonomy" id="1828736"/>
    <lineage>
        <taxon>Bacteria</taxon>
        <taxon>Bacillati</taxon>
        <taxon>Cyanobacteriota</taxon>
        <taxon>Cyanophyceae</taxon>
        <taxon>Synechococcales</taxon>
        <taxon>Merismopediaceae</taxon>
        <taxon>Synechocystis</taxon>
    </lineage>
</organism>
<feature type="region of interest" description="Disordered" evidence="1">
    <location>
        <begin position="49"/>
        <end position="73"/>
    </location>
</feature>
<name>A0ABR9VPW7_9SYNC</name>
<keyword evidence="4" id="KW-1185">Reference proteome</keyword>
<dbReference type="RefSeq" id="WP_190598545.1">
    <property type="nucleotide sequence ID" value="NZ_JADEVV010000012.1"/>
</dbReference>
<protein>
    <submittedName>
        <fullName evidence="3">Uncharacterized protein</fullName>
    </submittedName>
</protein>